<name>A0A0F9M3R1_9ZZZZ</name>
<dbReference type="EMBL" id="LAZR01009673">
    <property type="protein sequence ID" value="KKM71260.1"/>
    <property type="molecule type" value="Genomic_DNA"/>
</dbReference>
<protein>
    <submittedName>
        <fullName evidence="1">Uncharacterized protein</fullName>
    </submittedName>
</protein>
<reference evidence="1" key="1">
    <citation type="journal article" date="2015" name="Nature">
        <title>Complex archaea that bridge the gap between prokaryotes and eukaryotes.</title>
        <authorList>
            <person name="Spang A."/>
            <person name="Saw J.H."/>
            <person name="Jorgensen S.L."/>
            <person name="Zaremba-Niedzwiedzka K."/>
            <person name="Martijn J."/>
            <person name="Lind A.E."/>
            <person name="van Eijk R."/>
            <person name="Schleper C."/>
            <person name="Guy L."/>
            <person name="Ettema T.J."/>
        </authorList>
    </citation>
    <scope>NUCLEOTIDE SEQUENCE</scope>
</reference>
<dbReference type="AlphaFoldDB" id="A0A0F9M3R1"/>
<accession>A0A0F9M3R1</accession>
<organism evidence="1">
    <name type="scientific">marine sediment metagenome</name>
    <dbReference type="NCBI Taxonomy" id="412755"/>
    <lineage>
        <taxon>unclassified sequences</taxon>
        <taxon>metagenomes</taxon>
        <taxon>ecological metagenomes</taxon>
    </lineage>
</organism>
<comment type="caution">
    <text evidence="1">The sequence shown here is derived from an EMBL/GenBank/DDBJ whole genome shotgun (WGS) entry which is preliminary data.</text>
</comment>
<proteinExistence type="predicted"/>
<sequence>MLSHHEWDCQFIKMDLVPYEDGVHTGMKCSVCDITFETWMTDKIRQILKRVRHHEVE</sequence>
<evidence type="ECO:0000313" key="1">
    <source>
        <dbReference type="EMBL" id="KKM71260.1"/>
    </source>
</evidence>
<gene>
    <name evidence="1" type="ORF">LCGC14_1432430</name>
</gene>